<name>A0A834TKS5_9FABA</name>
<evidence type="ECO:0000313" key="1">
    <source>
        <dbReference type="EMBL" id="KAF7823605.1"/>
    </source>
</evidence>
<dbReference type="AlphaFoldDB" id="A0A834TKS5"/>
<accession>A0A834TKS5</accession>
<comment type="caution">
    <text evidence="1">The sequence shown here is derived from an EMBL/GenBank/DDBJ whole genome shotgun (WGS) entry which is preliminary data.</text>
</comment>
<dbReference type="EMBL" id="JAAIUW010000007">
    <property type="protein sequence ID" value="KAF7823605.1"/>
    <property type="molecule type" value="Genomic_DNA"/>
</dbReference>
<reference evidence="1" key="1">
    <citation type="submission" date="2020-09" db="EMBL/GenBank/DDBJ databases">
        <title>Genome-Enabled Discovery of Anthraquinone Biosynthesis in Senna tora.</title>
        <authorList>
            <person name="Kang S.-H."/>
            <person name="Pandey R.P."/>
            <person name="Lee C.-M."/>
            <person name="Sim J.-S."/>
            <person name="Jeong J.-T."/>
            <person name="Choi B.-S."/>
            <person name="Jung M."/>
            <person name="Ginzburg D."/>
            <person name="Zhao K."/>
            <person name="Won S.Y."/>
            <person name="Oh T.-J."/>
            <person name="Yu Y."/>
            <person name="Kim N.-H."/>
            <person name="Lee O.R."/>
            <person name="Lee T.-H."/>
            <person name="Bashyal P."/>
            <person name="Kim T.-S."/>
            <person name="Lee W.-H."/>
            <person name="Kawkins C."/>
            <person name="Kim C.-K."/>
            <person name="Kim J.S."/>
            <person name="Ahn B.O."/>
            <person name="Rhee S.Y."/>
            <person name="Sohng J.K."/>
        </authorList>
    </citation>
    <scope>NUCLEOTIDE SEQUENCE</scope>
    <source>
        <tissue evidence="1">Leaf</tissue>
    </source>
</reference>
<dbReference type="Proteomes" id="UP000634136">
    <property type="component" value="Unassembled WGS sequence"/>
</dbReference>
<keyword evidence="2" id="KW-1185">Reference proteome</keyword>
<organism evidence="1 2">
    <name type="scientific">Senna tora</name>
    <dbReference type="NCBI Taxonomy" id="362788"/>
    <lineage>
        <taxon>Eukaryota</taxon>
        <taxon>Viridiplantae</taxon>
        <taxon>Streptophyta</taxon>
        <taxon>Embryophyta</taxon>
        <taxon>Tracheophyta</taxon>
        <taxon>Spermatophyta</taxon>
        <taxon>Magnoliopsida</taxon>
        <taxon>eudicotyledons</taxon>
        <taxon>Gunneridae</taxon>
        <taxon>Pentapetalae</taxon>
        <taxon>rosids</taxon>
        <taxon>fabids</taxon>
        <taxon>Fabales</taxon>
        <taxon>Fabaceae</taxon>
        <taxon>Caesalpinioideae</taxon>
        <taxon>Cassia clade</taxon>
        <taxon>Senna</taxon>
    </lineage>
</organism>
<sequence>MLLILNQVELVEGFGIGNSLQKKLEKKGQMIFAMVAWHKNHLCQASISLLLGQEGFHELLYSGLEENDKKDEEGTAEKEDYKGNKLIVLVENGSTHNFVKQEVASRLKLPFITIKSFKVQVGSGAFLTWSDIVLGVQWLAELDDIMINHKDLTMSFQGDSGVRKLYGEKFLVTEPINGKAVRRLAEANSIACMYSMQTITGDKEQKHNDDILTKIKALLTEFSGGVC</sequence>
<dbReference type="OrthoDB" id="1750803at2759"/>
<protein>
    <submittedName>
        <fullName evidence="1">RVP_2 domain-containing protein</fullName>
    </submittedName>
</protein>
<evidence type="ECO:0000313" key="2">
    <source>
        <dbReference type="Proteomes" id="UP000634136"/>
    </source>
</evidence>
<proteinExistence type="predicted"/>
<gene>
    <name evidence="1" type="ORF">G2W53_021749</name>
</gene>